<dbReference type="STRING" id="1122142.SAMN02910414_01917"/>
<sequence>MIVDSVSPQSKLALMKNLFGFELAGIIVNDSVTREAIRRDQMKKF</sequence>
<reference evidence="1 2" key="1">
    <citation type="submission" date="2016-10" db="EMBL/GenBank/DDBJ databases">
        <authorList>
            <person name="de Groot N.N."/>
        </authorList>
    </citation>
    <scope>NUCLEOTIDE SEQUENCE [LARGE SCALE GENOMIC DNA]</scope>
    <source>
        <strain evidence="1 2">DSM 14045</strain>
    </source>
</reference>
<organism evidence="1 2">
    <name type="scientific">Lachnobacterium bovis DSM 14045</name>
    <dbReference type="NCBI Taxonomy" id="1122142"/>
    <lineage>
        <taxon>Bacteria</taxon>
        <taxon>Bacillati</taxon>
        <taxon>Bacillota</taxon>
        <taxon>Clostridia</taxon>
        <taxon>Lachnospirales</taxon>
        <taxon>Lachnospiraceae</taxon>
        <taxon>Lachnobacterium</taxon>
    </lineage>
</organism>
<gene>
    <name evidence="1" type="ORF">SAMN02910414_01917</name>
</gene>
<dbReference type="AlphaFoldDB" id="A0A1H3L4U1"/>
<protein>
    <submittedName>
        <fullName evidence="1">Uncharacterized protein</fullName>
    </submittedName>
</protein>
<dbReference type="EMBL" id="FNPG01000023">
    <property type="protein sequence ID" value="SDY59350.1"/>
    <property type="molecule type" value="Genomic_DNA"/>
</dbReference>
<accession>A0A1H3L4U1</accession>
<evidence type="ECO:0000313" key="1">
    <source>
        <dbReference type="EMBL" id="SDY59350.1"/>
    </source>
</evidence>
<dbReference type="RefSeq" id="WP_200795893.1">
    <property type="nucleotide sequence ID" value="NZ_FNPG01000023.1"/>
</dbReference>
<dbReference type="Proteomes" id="UP000183918">
    <property type="component" value="Unassembled WGS sequence"/>
</dbReference>
<proteinExistence type="predicted"/>
<keyword evidence="2" id="KW-1185">Reference proteome</keyword>
<evidence type="ECO:0000313" key="2">
    <source>
        <dbReference type="Proteomes" id="UP000183918"/>
    </source>
</evidence>
<name>A0A1H3L4U1_9FIRM</name>